<evidence type="ECO:0000313" key="2">
    <source>
        <dbReference type="Proteomes" id="UP000013261"/>
    </source>
</evidence>
<dbReference type="RefSeq" id="WP_005183663.1">
    <property type="nucleotide sequence ID" value="NZ_KB850048.1"/>
</dbReference>
<gene>
    <name evidence="1" type="ORF">F904_00207</name>
</gene>
<reference evidence="1 2" key="1">
    <citation type="submission" date="2013-02" db="EMBL/GenBank/DDBJ databases">
        <title>The Genome Sequence of Acinetobacter sp. ANC 4105.</title>
        <authorList>
            <consortium name="The Broad Institute Genome Sequencing Platform"/>
            <consortium name="The Broad Institute Genome Sequencing Center for Infectious Disease"/>
            <person name="Cerqueira G."/>
            <person name="Feldgarden M."/>
            <person name="Courvalin P."/>
            <person name="Perichon B."/>
            <person name="Grillot-Courvalin C."/>
            <person name="Clermont D."/>
            <person name="Rocha E."/>
            <person name="Yoon E.-J."/>
            <person name="Nemec A."/>
            <person name="Walker B."/>
            <person name="Young S.K."/>
            <person name="Zeng Q."/>
            <person name="Gargeya S."/>
            <person name="Fitzgerald M."/>
            <person name="Haas B."/>
            <person name="Abouelleil A."/>
            <person name="Alvarado L."/>
            <person name="Arachchi H.M."/>
            <person name="Berlin A.M."/>
            <person name="Chapman S.B."/>
            <person name="Dewar J."/>
            <person name="Goldberg J."/>
            <person name="Griggs A."/>
            <person name="Gujja S."/>
            <person name="Hansen M."/>
            <person name="Howarth C."/>
            <person name="Imamovic A."/>
            <person name="Larimer J."/>
            <person name="McCowan C."/>
            <person name="Murphy C."/>
            <person name="Neiman D."/>
            <person name="Pearson M."/>
            <person name="Priest M."/>
            <person name="Roberts A."/>
            <person name="Saif S."/>
            <person name="Shea T."/>
            <person name="Sisk P."/>
            <person name="Sykes S."/>
            <person name="Wortman J."/>
            <person name="Nusbaum C."/>
            <person name="Birren B."/>
        </authorList>
    </citation>
    <scope>NUCLEOTIDE SEQUENCE [LARGE SCALE GENOMIC DNA]</scope>
    <source>
        <strain evidence="1 2">ANC 4105</strain>
    </source>
</reference>
<dbReference type="AlphaFoldDB" id="N9N5Q7"/>
<dbReference type="Proteomes" id="UP000013261">
    <property type="component" value="Unassembled WGS sequence"/>
</dbReference>
<name>N9N5Q7_9GAMM</name>
<organism evidence="1 2">
    <name type="scientific">Acinetobacter dispersus</name>
    <dbReference type="NCBI Taxonomy" id="70348"/>
    <lineage>
        <taxon>Bacteria</taxon>
        <taxon>Pseudomonadati</taxon>
        <taxon>Pseudomonadota</taxon>
        <taxon>Gammaproteobacteria</taxon>
        <taxon>Moraxellales</taxon>
        <taxon>Moraxellaceae</taxon>
        <taxon>Acinetobacter</taxon>
    </lineage>
</organism>
<dbReference type="InterPro" id="IPR010982">
    <property type="entry name" value="Lambda_DNA-bd_dom_sf"/>
</dbReference>
<protein>
    <submittedName>
        <fullName evidence="1">Uncharacterized protein</fullName>
    </submittedName>
</protein>
<accession>N9N5Q7</accession>
<dbReference type="GO" id="GO:0003677">
    <property type="term" value="F:DNA binding"/>
    <property type="evidence" value="ECO:0007669"/>
    <property type="project" value="InterPro"/>
</dbReference>
<dbReference type="Gene3D" id="1.10.260.40">
    <property type="entry name" value="lambda repressor-like DNA-binding domains"/>
    <property type="match status" value="1"/>
</dbReference>
<dbReference type="PATRIC" id="fig|1217703.3.peg.192"/>
<dbReference type="OrthoDB" id="6690541at2"/>
<comment type="caution">
    <text evidence="1">The sequence shown here is derived from an EMBL/GenBank/DDBJ whole genome shotgun (WGS) entry which is preliminary data.</text>
</comment>
<dbReference type="SUPFAM" id="SSF47413">
    <property type="entry name" value="lambda repressor-like DNA-binding domains"/>
    <property type="match status" value="1"/>
</dbReference>
<sequence>MSKVSIELSETARNANSMIFQRLAVVNNGDMAERLAMDASSFSRLINEKKNNGLTVVESCCELLSIIGLKVVDAEDVYCSPEVAEATRVFLSNSFSSPDYMRILFK</sequence>
<dbReference type="HOGENOM" id="CLU_176015_0_0_6"/>
<evidence type="ECO:0000313" key="1">
    <source>
        <dbReference type="EMBL" id="ENW97369.1"/>
    </source>
</evidence>
<keyword evidence="2" id="KW-1185">Reference proteome</keyword>
<dbReference type="eggNOG" id="ENOG5033IHF">
    <property type="taxonomic scope" value="Bacteria"/>
</dbReference>
<proteinExistence type="predicted"/>
<dbReference type="EMBL" id="APRL01000001">
    <property type="protein sequence ID" value="ENW97369.1"/>
    <property type="molecule type" value="Genomic_DNA"/>
</dbReference>